<dbReference type="GO" id="GO:0052621">
    <property type="term" value="F:diguanylate cyclase activity"/>
    <property type="evidence" value="ECO:0007669"/>
    <property type="project" value="UniProtKB-EC"/>
</dbReference>
<dbReference type="EC" id="2.7.7.65" evidence="2"/>
<comment type="caution">
    <text evidence="2">The sequence shown here is derived from an EMBL/GenBank/DDBJ whole genome shotgun (WGS) entry which is preliminary data.</text>
</comment>
<dbReference type="Gene3D" id="3.30.70.270">
    <property type="match status" value="1"/>
</dbReference>
<organism evidence="2">
    <name type="scientific">bioreactor metagenome</name>
    <dbReference type="NCBI Taxonomy" id="1076179"/>
    <lineage>
        <taxon>unclassified sequences</taxon>
        <taxon>metagenomes</taxon>
        <taxon>ecological metagenomes</taxon>
    </lineage>
</organism>
<dbReference type="PROSITE" id="PS50887">
    <property type="entry name" value="GGDEF"/>
    <property type="match status" value="1"/>
</dbReference>
<evidence type="ECO:0000259" key="1">
    <source>
        <dbReference type="PROSITE" id="PS50887"/>
    </source>
</evidence>
<accession>A0A645G2C6</accession>
<dbReference type="InterPro" id="IPR043128">
    <property type="entry name" value="Rev_trsase/Diguanyl_cyclase"/>
</dbReference>
<dbReference type="SUPFAM" id="SSF55073">
    <property type="entry name" value="Nucleotide cyclase"/>
    <property type="match status" value="1"/>
</dbReference>
<protein>
    <submittedName>
        <fullName evidence="2">Diguanylate cyclase DgcN</fullName>
        <ecNumber evidence="2">2.7.7.65</ecNumber>
    </submittedName>
</protein>
<dbReference type="Pfam" id="PF00990">
    <property type="entry name" value="GGDEF"/>
    <property type="match status" value="1"/>
</dbReference>
<dbReference type="PANTHER" id="PTHR45138">
    <property type="entry name" value="REGULATORY COMPONENTS OF SENSORY TRANSDUCTION SYSTEM"/>
    <property type="match status" value="1"/>
</dbReference>
<feature type="domain" description="GGDEF" evidence="1">
    <location>
        <begin position="18"/>
        <end position="143"/>
    </location>
</feature>
<dbReference type="NCBIfam" id="TIGR00254">
    <property type="entry name" value="GGDEF"/>
    <property type="match status" value="1"/>
</dbReference>
<keyword evidence="2" id="KW-0548">Nucleotidyltransferase</keyword>
<keyword evidence="2" id="KW-0808">Transferase</keyword>
<dbReference type="SMART" id="SM00267">
    <property type="entry name" value="GGDEF"/>
    <property type="match status" value="1"/>
</dbReference>
<dbReference type="InterPro" id="IPR050469">
    <property type="entry name" value="Diguanylate_Cyclase"/>
</dbReference>
<name>A0A645G2C6_9ZZZZ</name>
<dbReference type="AlphaFoldDB" id="A0A645G2C6"/>
<proteinExistence type="predicted"/>
<dbReference type="PANTHER" id="PTHR45138:SF9">
    <property type="entry name" value="DIGUANYLATE CYCLASE DGCM-RELATED"/>
    <property type="match status" value="1"/>
</dbReference>
<evidence type="ECO:0000313" key="2">
    <source>
        <dbReference type="EMBL" id="MPN20785.1"/>
    </source>
</evidence>
<dbReference type="CDD" id="cd01949">
    <property type="entry name" value="GGDEF"/>
    <property type="match status" value="1"/>
</dbReference>
<dbReference type="InterPro" id="IPR000160">
    <property type="entry name" value="GGDEF_dom"/>
</dbReference>
<sequence>MNRNGFQVDLEREYADVSGLGVLYFDLNNLKETNDKYGHAAGDALLRRIADVLRLICAQLKHAKCYRVGGDEFVLLLTQSTREALKYCAEMFGDCMDNHNQNETLPCSVAVGQAYSEGPCNPEMLVSQADHAMYRCKQMMKDL</sequence>
<reference evidence="2" key="1">
    <citation type="submission" date="2019-08" db="EMBL/GenBank/DDBJ databases">
        <authorList>
            <person name="Kucharzyk K."/>
            <person name="Murdoch R.W."/>
            <person name="Higgins S."/>
            <person name="Loffler F."/>
        </authorList>
    </citation>
    <scope>NUCLEOTIDE SEQUENCE</scope>
</reference>
<gene>
    <name evidence="2" type="primary">dgcN_2</name>
    <name evidence="2" type="ORF">SDC9_168164</name>
</gene>
<dbReference type="EMBL" id="VSSQ01068626">
    <property type="protein sequence ID" value="MPN20785.1"/>
    <property type="molecule type" value="Genomic_DNA"/>
</dbReference>
<dbReference type="InterPro" id="IPR029787">
    <property type="entry name" value="Nucleotide_cyclase"/>
</dbReference>